<sequence>MALFPVKLLALWAIHQGQTLPGVLVIVAAKLLGTAFVGRLFILTEPQLTQFALVCRRAGLVAAHQAARARGAGSVGAVAARAGSLAPLAAGVVAGGALRLGAESGRRCGTLRPPTHDLMPCRPASTLTCRWPAPPRSRCPRALRAMCRCCACSPAMR</sequence>
<keyword evidence="1" id="KW-0812">Transmembrane</keyword>
<feature type="transmembrane region" description="Helical" evidence="1">
    <location>
        <begin position="20"/>
        <end position="42"/>
    </location>
</feature>
<dbReference type="AlphaFoldDB" id="A0A5C6U2H8"/>
<proteinExistence type="predicted"/>
<accession>A0A5C6U2H8</accession>
<keyword evidence="1" id="KW-0472">Membrane</keyword>
<keyword evidence="3" id="KW-1185">Reference proteome</keyword>
<dbReference type="Proteomes" id="UP000321832">
    <property type="component" value="Unassembled WGS sequence"/>
</dbReference>
<evidence type="ECO:0000313" key="2">
    <source>
        <dbReference type="EMBL" id="TXC67104.1"/>
    </source>
</evidence>
<protein>
    <submittedName>
        <fullName evidence="2">Uncharacterized protein</fullName>
    </submittedName>
</protein>
<comment type="caution">
    <text evidence="2">The sequence shown here is derived from an EMBL/GenBank/DDBJ whole genome shotgun (WGS) entry which is preliminary data.</text>
</comment>
<name>A0A5C6U2H8_9BURK</name>
<evidence type="ECO:0000256" key="1">
    <source>
        <dbReference type="SAM" id="Phobius"/>
    </source>
</evidence>
<gene>
    <name evidence="2" type="ORF">FSC37_19375</name>
</gene>
<evidence type="ECO:0000313" key="3">
    <source>
        <dbReference type="Proteomes" id="UP000321832"/>
    </source>
</evidence>
<keyword evidence="1" id="KW-1133">Transmembrane helix</keyword>
<reference evidence="2 3" key="1">
    <citation type="submission" date="2019-08" db="EMBL/GenBank/DDBJ databases">
        <authorList>
            <person name="Khan S.A."/>
            <person name="Jeon C.O."/>
            <person name="Jeong S.E."/>
        </authorList>
    </citation>
    <scope>NUCLEOTIDE SEQUENCE [LARGE SCALE GENOMIC DNA]</scope>
    <source>
        <strain evidence="3">IMCC1728</strain>
    </source>
</reference>
<dbReference type="EMBL" id="VOPW01000001">
    <property type="protein sequence ID" value="TXC67104.1"/>
    <property type="molecule type" value="Genomic_DNA"/>
</dbReference>
<organism evidence="2 3">
    <name type="scientific">Piscinibacter aquaticus</name>
    <dbReference type="NCBI Taxonomy" id="392597"/>
    <lineage>
        <taxon>Bacteria</taxon>
        <taxon>Pseudomonadati</taxon>
        <taxon>Pseudomonadota</taxon>
        <taxon>Betaproteobacteria</taxon>
        <taxon>Burkholderiales</taxon>
        <taxon>Sphaerotilaceae</taxon>
        <taxon>Piscinibacter</taxon>
    </lineage>
</organism>